<accession>A0A9D4ZFU1</accession>
<organism evidence="1 2">
    <name type="scientific">Adiantum capillus-veneris</name>
    <name type="common">Maidenhair fern</name>
    <dbReference type="NCBI Taxonomy" id="13818"/>
    <lineage>
        <taxon>Eukaryota</taxon>
        <taxon>Viridiplantae</taxon>
        <taxon>Streptophyta</taxon>
        <taxon>Embryophyta</taxon>
        <taxon>Tracheophyta</taxon>
        <taxon>Polypodiopsida</taxon>
        <taxon>Polypodiidae</taxon>
        <taxon>Polypodiales</taxon>
        <taxon>Pteridineae</taxon>
        <taxon>Pteridaceae</taxon>
        <taxon>Vittarioideae</taxon>
        <taxon>Adiantum</taxon>
    </lineage>
</organism>
<dbReference type="EMBL" id="JABFUD020000013">
    <property type="protein sequence ID" value="KAI5071246.1"/>
    <property type="molecule type" value="Genomic_DNA"/>
</dbReference>
<evidence type="ECO:0000313" key="2">
    <source>
        <dbReference type="Proteomes" id="UP000886520"/>
    </source>
</evidence>
<dbReference type="Proteomes" id="UP000886520">
    <property type="component" value="Chromosome 13"/>
</dbReference>
<name>A0A9D4ZFU1_ADICA</name>
<dbReference type="AlphaFoldDB" id="A0A9D4ZFU1"/>
<evidence type="ECO:0000313" key="1">
    <source>
        <dbReference type="EMBL" id="KAI5071246.1"/>
    </source>
</evidence>
<gene>
    <name evidence="1" type="ORF">GOP47_0013497</name>
</gene>
<proteinExistence type="predicted"/>
<keyword evidence="2" id="KW-1185">Reference proteome</keyword>
<reference evidence="1" key="1">
    <citation type="submission" date="2021-01" db="EMBL/GenBank/DDBJ databases">
        <title>Adiantum capillus-veneris genome.</title>
        <authorList>
            <person name="Fang Y."/>
            <person name="Liao Q."/>
        </authorList>
    </citation>
    <scope>NUCLEOTIDE SEQUENCE</scope>
    <source>
        <strain evidence="1">H3</strain>
        <tissue evidence="1">Leaf</tissue>
    </source>
</reference>
<sequence length="87" mass="8674">MGLDNGGGCVGWWRRMDVLLASEDGEDLGGVVGCGDIVGAEGGGVIVLVVGDHFGGVDEAYERGGGGHGAANQAREEAVEKQLAGSC</sequence>
<comment type="caution">
    <text evidence="1">The sequence shown here is derived from an EMBL/GenBank/DDBJ whole genome shotgun (WGS) entry which is preliminary data.</text>
</comment>
<protein>
    <submittedName>
        <fullName evidence="1">Uncharacterized protein</fullName>
    </submittedName>
</protein>